<dbReference type="EMBL" id="KV417487">
    <property type="protein sequence ID" value="KZP32065.1"/>
    <property type="molecule type" value="Genomic_DNA"/>
</dbReference>
<dbReference type="Proteomes" id="UP000076532">
    <property type="component" value="Unassembled WGS sequence"/>
</dbReference>
<dbReference type="AlphaFoldDB" id="A0A166UV29"/>
<dbReference type="Pfam" id="PF01926">
    <property type="entry name" value="MMR_HSR1"/>
    <property type="match status" value="1"/>
</dbReference>
<feature type="domain" description="G" evidence="1">
    <location>
        <begin position="10"/>
        <end position="83"/>
    </location>
</feature>
<dbReference type="STRING" id="436010.A0A166UV29"/>
<evidence type="ECO:0000313" key="3">
    <source>
        <dbReference type="Proteomes" id="UP000076532"/>
    </source>
</evidence>
<gene>
    <name evidence="2" type="ORF">FIBSPDRAFT_813110</name>
</gene>
<proteinExistence type="predicted"/>
<dbReference type="SUPFAM" id="SSF52540">
    <property type="entry name" value="P-loop containing nucleoside triphosphate hydrolases"/>
    <property type="match status" value="1"/>
</dbReference>
<dbReference type="InterPro" id="IPR027417">
    <property type="entry name" value="P-loop_NTPase"/>
</dbReference>
<organism evidence="2 3">
    <name type="scientific">Athelia psychrophila</name>
    <dbReference type="NCBI Taxonomy" id="1759441"/>
    <lineage>
        <taxon>Eukaryota</taxon>
        <taxon>Fungi</taxon>
        <taxon>Dikarya</taxon>
        <taxon>Basidiomycota</taxon>
        <taxon>Agaricomycotina</taxon>
        <taxon>Agaricomycetes</taxon>
        <taxon>Agaricomycetidae</taxon>
        <taxon>Atheliales</taxon>
        <taxon>Atheliaceae</taxon>
        <taxon>Athelia</taxon>
    </lineage>
</organism>
<accession>A0A166UV29</accession>
<dbReference type="GO" id="GO:0005525">
    <property type="term" value="F:GTP binding"/>
    <property type="evidence" value="ECO:0007669"/>
    <property type="project" value="InterPro"/>
</dbReference>
<evidence type="ECO:0000259" key="1">
    <source>
        <dbReference type="Pfam" id="PF01926"/>
    </source>
</evidence>
<dbReference type="InterPro" id="IPR006073">
    <property type="entry name" value="GTP-bd"/>
</dbReference>
<sequence>MGDISGGPHVIIFGQSGSGKSSLVNMIAGLNVAEISTSTVGCTVSSQSYDVDIPGPLKIKLWDTAGLNESNEGSVSSAQAIAAICELVRDLELDPAGLSLLYCVRGRIDETTVMNYNTIRSVCHGRTPIALVVTGLEHEDRKKWWEDNQPGFTKRGMDFEHHACVVTCKGPEIDGSFLYAKQHAESTKIVQEMIRGVCQPK</sequence>
<keyword evidence="3" id="KW-1185">Reference proteome</keyword>
<dbReference type="Gene3D" id="3.40.50.300">
    <property type="entry name" value="P-loop containing nucleotide triphosphate hydrolases"/>
    <property type="match status" value="1"/>
</dbReference>
<reference evidence="2 3" key="1">
    <citation type="journal article" date="2016" name="Mol. Biol. Evol.">
        <title>Comparative Genomics of Early-Diverging Mushroom-Forming Fungi Provides Insights into the Origins of Lignocellulose Decay Capabilities.</title>
        <authorList>
            <person name="Nagy L.G."/>
            <person name="Riley R."/>
            <person name="Tritt A."/>
            <person name="Adam C."/>
            <person name="Daum C."/>
            <person name="Floudas D."/>
            <person name="Sun H."/>
            <person name="Yadav J.S."/>
            <person name="Pangilinan J."/>
            <person name="Larsson K.H."/>
            <person name="Matsuura K."/>
            <person name="Barry K."/>
            <person name="Labutti K."/>
            <person name="Kuo R."/>
            <person name="Ohm R.A."/>
            <person name="Bhattacharya S.S."/>
            <person name="Shirouzu T."/>
            <person name="Yoshinaga Y."/>
            <person name="Martin F.M."/>
            <person name="Grigoriev I.V."/>
            <person name="Hibbett D.S."/>
        </authorList>
    </citation>
    <scope>NUCLEOTIDE SEQUENCE [LARGE SCALE GENOMIC DNA]</scope>
    <source>
        <strain evidence="2 3">CBS 109695</strain>
    </source>
</reference>
<protein>
    <recommendedName>
        <fullName evidence="1">G domain-containing protein</fullName>
    </recommendedName>
</protein>
<dbReference type="CDD" id="cd00882">
    <property type="entry name" value="Ras_like_GTPase"/>
    <property type="match status" value="1"/>
</dbReference>
<evidence type="ECO:0000313" key="2">
    <source>
        <dbReference type="EMBL" id="KZP32065.1"/>
    </source>
</evidence>
<name>A0A166UV29_9AGAM</name>
<dbReference type="OrthoDB" id="8954335at2759"/>